<reference evidence="1" key="2">
    <citation type="journal article" date="2021" name="PeerJ">
        <title>Extensive microbial diversity within the chicken gut microbiome revealed by metagenomics and culture.</title>
        <authorList>
            <person name="Gilroy R."/>
            <person name="Ravi A."/>
            <person name="Getino M."/>
            <person name="Pursley I."/>
            <person name="Horton D.L."/>
            <person name="Alikhan N.F."/>
            <person name="Baker D."/>
            <person name="Gharbi K."/>
            <person name="Hall N."/>
            <person name="Watson M."/>
            <person name="Adriaenssens E.M."/>
            <person name="Foster-Nyarko E."/>
            <person name="Jarju S."/>
            <person name="Secka A."/>
            <person name="Antonio M."/>
            <person name="Oren A."/>
            <person name="Chaudhuri R.R."/>
            <person name="La Ragione R."/>
            <person name="Hildebrand F."/>
            <person name="Pallen M.J."/>
        </authorList>
    </citation>
    <scope>NUCLEOTIDE SEQUENCE</scope>
    <source>
        <strain evidence="1">10532</strain>
    </source>
</reference>
<dbReference type="AlphaFoldDB" id="A0A9D9HQ65"/>
<evidence type="ECO:0000313" key="1">
    <source>
        <dbReference type="EMBL" id="MBO8457945.1"/>
    </source>
</evidence>
<accession>A0A9D9HQ65</accession>
<organism evidence="1 2">
    <name type="scientific">Candidatus Gallitreponema excrementavium</name>
    <dbReference type="NCBI Taxonomy" id="2840840"/>
    <lineage>
        <taxon>Bacteria</taxon>
        <taxon>Pseudomonadati</taxon>
        <taxon>Spirochaetota</taxon>
        <taxon>Spirochaetia</taxon>
        <taxon>Spirochaetales</taxon>
        <taxon>Candidatus Gallitreponema</taxon>
    </lineage>
</organism>
<protein>
    <recommendedName>
        <fullName evidence="3">Lipoprotein</fullName>
    </recommendedName>
</protein>
<dbReference type="Proteomes" id="UP000823638">
    <property type="component" value="Unassembled WGS sequence"/>
</dbReference>
<proteinExistence type="predicted"/>
<name>A0A9D9HQ65_9SPIR</name>
<reference evidence="1" key="1">
    <citation type="submission" date="2020-10" db="EMBL/GenBank/DDBJ databases">
        <authorList>
            <person name="Gilroy R."/>
        </authorList>
    </citation>
    <scope>NUCLEOTIDE SEQUENCE</scope>
    <source>
        <strain evidence="1">10532</strain>
    </source>
</reference>
<evidence type="ECO:0000313" key="2">
    <source>
        <dbReference type="Proteomes" id="UP000823638"/>
    </source>
</evidence>
<evidence type="ECO:0008006" key="3">
    <source>
        <dbReference type="Google" id="ProtNLM"/>
    </source>
</evidence>
<dbReference type="PROSITE" id="PS51257">
    <property type="entry name" value="PROKAR_LIPOPROTEIN"/>
    <property type="match status" value="1"/>
</dbReference>
<comment type="caution">
    <text evidence="1">The sequence shown here is derived from an EMBL/GenBank/DDBJ whole genome shotgun (WGS) entry which is preliminary data.</text>
</comment>
<sequence>MRVGFLFIVLFLLFSCGESDSKIESAGMETYIKSKILKDVEYVRWIEPINDYSGSAPEYNFNSVPFELMFDKNRPAIYPVNEFLGLLDFTDYDKDIFKTAESFNRSVLNGSIDYALVNGMYSDLFYAASDLILKEKLTGFDTGVPVSLPNSLFQVDSVFKTAEGEAVILSLFISKEDYKAVDITIEKQESR</sequence>
<dbReference type="EMBL" id="JADIMM010000080">
    <property type="protein sequence ID" value="MBO8457945.1"/>
    <property type="molecule type" value="Genomic_DNA"/>
</dbReference>
<gene>
    <name evidence="1" type="ORF">IAA81_06925</name>
</gene>